<name>X0WVM8_9ZZZZ</name>
<accession>X0WVM8</accession>
<proteinExistence type="inferred from homology"/>
<dbReference type="InterPro" id="IPR000917">
    <property type="entry name" value="Sulfatase_N"/>
</dbReference>
<dbReference type="InterPro" id="IPR050738">
    <property type="entry name" value="Sulfatase"/>
</dbReference>
<evidence type="ECO:0000256" key="3">
    <source>
        <dbReference type="SAM" id="MobiDB-lite"/>
    </source>
</evidence>
<evidence type="ECO:0000256" key="1">
    <source>
        <dbReference type="ARBA" id="ARBA00008779"/>
    </source>
</evidence>
<feature type="non-terminal residue" evidence="5">
    <location>
        <position position="1"/>
    </location>
</feature>
<dbReference type="EMBL" id="BARS01033957">
    <property type="protein sequence ID" value="GAG16821.1"/>
    <property type="molecule type" value="Genomic_DNA"/>
</dbReference>
<evidence type="ECO:0000313" key="5">
    <source>
        <dbReference type="EMBL" id="GAG16821.1"/>
    </source>
</evidence>
<dbReference type="Gene3D" id="3.40.720.10">
    <property type="entry name" value="Alkaline Phosphatase, subunit A"/>
    <property type="match status" value="1"/>
</dbReference>
<reference evidence="5" key="1">
    <citation type="journal article" date="2014" name="Front. Microbiol.">
        <title>High frequency of phylogenetically diverse reductive dehalogenase-homologous genes in deep subseafloor sedimentary metagenomes.</title>
        <authorList>
            <person name="Kawai M."/>
            <person name="Futagami T."/>
            <person name="Toyoda A."/>
            <person name="Takaki Y."/>
            <person name="Nishi S."/>
            <person name="Hori S."/>
            <person name="Arai W."/>
            <person name="Tsubouchi T."/>
            <person name="Morono Y."/>
            <person name="Uchiyama I."/>
            <person name="Ito T."/>
            <person name="Fujiyama A."/>
            <person name="Inagaki F."/>
            <person name="Takami H."/>
        </authorList>
    </citation>
    <scope>NUCLEOTIDE SEQUENCE</scope>
    <source>
        <strain evidence="5">Expedition CK06-06</strain>
    </source>
</reference>
<sequence>VLKELNIDEKTLVIWTSDNGAVGWNPRQGSNAPLRGWGYDTSEGGQRIPCIARWPGRIPAGIVRDDLTTMMDILPTVTHLAGTRPPDDRAIDGHDILPILTNDPDAELPYDEPGFFYYYREQLQAVRSGPWKLYLPLEKKLSTLNGSFEGAGRFEAELYDVRNDISEALQVAAERPDVVRRLLALAECARADLGDTDREGANQRPAGWVDDPKPQVLPSE</sequence>
<protein>
    <recommendedName>
        <fullName evidence="4">Sulfatase N-terminal domain-containing protein</fullName>
    </recommendedName>
</protein>
<dbReference type="SUPFAM" id="SSF53649">
    <property type="entry name" value="Alkaline phosphatase-like"/>
    <property type="match status" value="1"/>
</dbReference>
<dbReference type="InterPro" id="IPR017850">
    <property type="entry name" value="Alkaline_phosphatase_core_sf"/>
</dbReference>
<keyword evidence="2" id="KW-0378">Hydrolase</keyword>
<comment type="similarity">
    <text evidence="1">Belongs to the sulfatase family.</text>
</comment>
<dbReference type="Pfam" id="PF00884">
    <property type="entry name" value="Sulfatase"/>
    <property type="match status" value="1"/>
</dbReference>
<dbReference type="Gene3D" id="3.30.1120.10">
    <property type="match status" value="1"/>
</dbReference>
<evidence type="ECO:0000259" key="4">
    <source>
        <dbReference type="Pfam" id="PF00884"/>
    </source>
</evidence>
<organism evidence="5">
    <name type="scientific">marine sediment metagenome</name>
    <dbReference type="NCBI Taxonomy" id="412755"/>
    <lineage>
        <taxon>unclassified sequences</taxon>
        <taxon>metagenomes</taxon>
        <taxon>ecological metagenomes</taxon>
    </lineage>
</organism>
<dbReference type="AlphaFoldDB" id="X0WVM8"/>
<dbReference type="PANTHER" id="PTHR42693:SF53">
    <property type="entry name" value="ENDO-4-O-SULFATASE"/>
    <property type="match status" value="1"/>
</dbReference>
<gene>
    <name evidence="5" type="ORF">S01H1_52530</name>
</gene>
<evidence type="ECO:0000256" key="2">
    <source>
        <dbReference type="ARBA" id="ARBA00022801"/>
    </source>
</evidence>
<dbReference type="PANTHER" id="PTHR42693">
    <property type="entry name" value="ARYLSULFATASE FAMILY MEMBER"/>
    <property type="match status" value="1"/>
</dbReference>
<comment type="caution">
    <text evidence="5">The sequence shown here is derived from an EMBL/GenBank/DDBJ whole genome shotgun (WGS) entry which is preliminary data.</text>
</comment>
<feature type="region of interest" description="Disordered" evidence="3">
    <location>
        <begin position="194"/>
        <end position="220"/>
    </location>
</feature>
<dbReference type="GO" id="GO:0004065">
    <property type="term" value="F:arylsulfatase activity"/>
    <property type="evidence" value="ECO:0007669"/>
    <property type="project" value="TreeGrafter"/>
</dbReference>
<feature type="domain" description="Sulfatase N-terminal" evidence="4">
    <location>
        <begin position="2"/>
        <end position="82"/>
    </location>
</feature>